<evidence type="ECO:0000313" key="2">
    <source>
        <dbReference type="EMBL" id="AYO53731.1"/>
    </source>
</evidence>
<name>A0A3G2T0T1_9GAMM</name>
<dbReference type="Proteomes" id="UP000279962">
    <property type="component" value="Chromosome"/>
</dbReference>
<dbReference type="RefSeq" id="WP_087553535.1">
    <property type="nucleotide sequence ID" value="NZ_CP033133.1"/>
</dbReference>
<keyword evidence="1" id="KW-0732">Signal</keyword>
<feature type="signal peptide" evidence="1">
    <location>
        <begin position="1"/>
        <end position="20"/>
    </location>
</feature>
<protein>
    <submittedName>
        <fullName evidence="2">Uncharacterized protein</fullName>
    </submittedName>
</protein>
<feature type="chain" id="PRO_5018280572" evidence="1">
    <location>
        <begin position="21"/>
        <end position="156"/>
    </location>
</feature>
<proteinExistence type="predicted"/>
<dbReference type="AlphaFoldDB" id="A0A3G2T0T1"/>
<accession>A0A3G2T0T1</accession>
<gene>
    <name evidence="2" type="ORF">CDG68_08870</name>
</gene>
<sequence length="156" mass="17760">MKFTIPTLFSLALLPQLSFALPAFKNYPAAPFTGKYKAIKIDRSNQLYKSLLTELKNEKINFAGKYVLSPIGCGGGCSNIAFYNAQNGHAGYLKQSFSDCYSEKHGFQMNDYEYQANSQLLIAIGRRSEKIEQCEKVYYLMKNDRLVEIAHHPVWK</sequence>
<evidence type="ECO:0000256" key="1">
    <source>
        <dbReference type="SAM" id="SignalP"/>
    </source>
</evidence>
<dbReference type="EMBL" id="CP033133">
    <property type="protein sequence ID" value="AYO53731.1"/>
    <property type="molecule type" value="Genomic_DNA"/>
</dbReference>
<organism evidence="2 3">
    <name type="scientific">Acinetobacter wuhouensis</name>
    <dbReference type="NCBI Taxonomy" id="1879050"/>
    <lineage>
        <taxon>Bacteria</taxon>
        <taxon>Pseudomonadati</taxon>
        <taxon>Pseudomonadota</taxon>
        <taxon>Gammaproteobacteria</taxon>
        <taxon>Moraxellales</taxon>
        <taxon>Moraxellaceae</taxon>
        <taxon>Acinetobacter</taxon>
    </lineage>
</organism>
<evidence type="ECO:0000313" key="3">
    <source>
        <dbReference type="Proteomes" id="UP000279962"/>
    </source>
</evidence>
<reference evidence="2 3" key="1">
    <citation type="submission" date="2018-10" db="EMBL/GenBank/DDBJ databases">
        <title>The complete genome of Acinetobacter wuhouensis strain WCHAW010062.</title>
        <authorList>
            <person name="Hu Y."/>
            <person name="Long H."/>
            <person name="Feng Y."/>
            <person name="Zong Z."/>
        </authorList>
    </citation>
    <scope>NUCLEOTIDE SEQUENCE [LARGE SCALE GENOMIC DNA]</scope>
    <source>
        <strain evidence="2 3">WCHAW010062</strain>
    </source>
</reference>